<protein>
    <submittedName>
        <fullName evidence="2">Methyltransferase type 11</fullName>
    </submittedName>
</protein>
<dbReference type="GO" id="GO:0008168">
    <property type="term" value="F:methyltransferase activity"/>
    <property type="evidence" value="ECO:0007669"/>
    <property type="project" value="UniProtKB-KW"/>
</dbReference>
<dbReference type="Proteomes" id="UP001374893">
    <property type="component" value="Chromosome"/>
</dbReference>
<gene>
    <name evidence="2" type="ORF">HAHE_21100</name>
</gene>
<dbReference type="Gene3D" id="3.40.50.150">
    <property type="entry name" value="Vaccinia Virus protein VP39"/>
    <property type="match status" value="1"/>
</dbReference>
<feature type="transmembrane region" description="Helical" evidence="1">
    <location>
        <begin position="20"/>
        <end position="38"/>
    </location>
</feature>
<dbReference type="RefSeq" id="WP_338684258.1">
    <property type="nucleotide sequence ID" value="NZ_AP024702.1"/>
</dbReference>
<keyword evidence="2" id="KW-0808">Transferase</keyword>
<dbReference type="InterPro" id="IPR029063">
    <property type="entry name" value="SAM-dependent_MTases_sf"/>
</dbReference>
<keyword evidence="3" id="KW-1185">Reference proteome</keyword>
<dbReference type="EMBL" id="AP024702">
    <property type="protein sequence ID" value="BCX48202.1"/>
    <property type="molecule type" value="Genomic_DNA"/>
</dbReference>
<reference evidence="2 3" key="1">
    <citation type="submission" date="2021-06" db="EMBL/GenBank/DDBJ databases">
        <title>Complete genome of Haloferula helveola possessing various polysaccharide degrading enzymes.</title>
        <authorList>
            <person name="Takami H."/>
            <person name="Huang C."/>
            <person name="Hamasaki K."/>
        </authorList>
    </citation>
    <scope>NUCLEOTIDE SEQUENCE [LARGE SCALE GENOMIC DNA]</scope>
    <source>
        <strain evidence="2 3">CN-1</strain>
    </source>
</reference>
<name>A0ABM7RA44_9BACT</name>
<sequence length="249" mass="27735">MPAPDRTRFAGMLAIVRYNWPFYLVATLVLVAATILIVSVSNPWIFWASMAAALGSLWFLAGSLVTSHWVYDRSPLYRWDWLRGLSGDPPPKEAIVCVSGFDEASEALGAVMPETSFTVLDHYDADRMTEASIHRARRAFPPGPDALAAPFDRWPEIHADLIVGPLSIHELRSDAERATWFSQAKDALNPGGRIVIVEHVRDLANFIAFGPGFMHFHPASSWQACWESAGLEPASQFRITPFVRVFVLQ</sequence>
<organism evidence="2 3">
    <name type="scientific">Haloferula helveola</name>
    <dbReference type="NCBI Taxonomy" id="490095"/>
    <lineage>
        <taxon>Bacteria</taxon>
        <taxon>Pseudomonadati</taxon>
        <taxon>Verrucomicrobiota</taxon>
        <taxon>Verrucomicrobiia</taxon>
        <taxon>Verrucomicrobiales</taxon>
        <taxon>Verrucomicrobiaceae</taxon>
        <taxon>Haloferula</taxon>
    </lineage>
</organism>
<keyword evidence="1" id="KW-0472">Membrane</keyword>
<keyword evidence="1" id="KW-1133">Transmembrane helix</keyword>
<evidence type="ECO:0000313" key="2">
    <source>
        <dbReference type="EMBL" id="BCX48202.1"/>
    </source>
</evidence>
<proteinExistence type="predicted"/>
<dbReference type="GO" id="GO:0032259">
    <property type="term" value="P:methylation"/>
    <property type="evidence" value="ECO:0007669"/>
    <property type="project" value="UniProtKB-KW"/>
</dbReference>
<dbReference type="SUPFAM" id="SSF53335">
    <property type="entry name" value="S-adenosyl-L-methionine-dependent methyltransferases"/>
    <property type="match status" value="1"/>
</dbReference>
<keyword evidence="2" id="KW-0489">Methyltransferase</keyword>
<evidence type="ECO:0000256" key="1">
    <source>
        <dbReference type="SAM" id="Phobius"/>
    </source>
</evidence>
<feature type="transmembrane region" description="Helical" evidence="1">
    <location>
        <begin position="44"/>
        <end position="71"/>
    </location>
</feature>
<keyword evidence="1" id="KW-0812">Transmembrane</keyword>
<evidence type="ECO:0000313" key="3">
    <source>
        <dbReference type="Proteomes" id="UP001374893"/>
    </source>
</evidence>
<accession>A0ABM7RA44</accession>